<dbReference type="AlphaFoldDB" id="A0A412TXZ0"/>
<dbReference type="Pfam" id="PF17170">
    <property type="entry name" value="DUF5128"/>
    <property type="match status" value="1"/>
</dbReference>
<organism evidence="1 2">
    <name type="scientific">Odoribacter splanchnicus</name>
    <dbReference type="NCBI Taxonomy" id="28118"/>
    <lineage>
        <taxon>Bacteria</taxon>
        <taxon>Pseudomonadati</taxon>
        <taxon>Bacteroidota</taxon>
        <taxon>Bacteroidia</taxon>
        <taxon>Bacteroidales</taxon>
        <taxon>Odoribacteraceae</taxon>
        <taxon>Odoribacter</taxon>
    </lineage>
</organism>
<dbReference type="SUPFAM" id="SSF63825">
    <property type="entry name" value="YWTD domain"/>
    <property type="match status" value="1"/>
</dbReference>
<evidence type="ECO:0000313" key="2">
    <source>
        <dbReference type="Proteomes" id="UP000284243"/>
    </source>
</evidence>
<accession>A0A412TXZ0</accession>
<sequence length="397" mass="46068">MINLKRKIIILSLIFFVYLLFSCGRKNDGGIGDIRKIDLAGLSVYNPFIKGNQLDSIKIVKLATDTNCLFGGIIKVIIEDSLIFIRDANEKLFVFDLNGKFRNMIGVMGNGPLEYASLSDFYVNCQKKFVCILDRIKGKIYRYTFDGQYIEEFDCDRSVFNNVIDIHYVGENKLLLNMNNHIGTLYNYALVNESSYKLEQFLHPYPVVSRERISNGMLPTVVYGNGNIFYTVLLSDTIYTIQDGESRPIYLYEGGLKHINYEALQQETPYQSIFEAEMKLIKKGYSGGLLQLFQLKDHLYFEICQGEECWNIFWNLKEQTGFKYNSCLPGIRIFPGKVQTVYENYIVRSISALDLKTEYFRKHNFKDSRIDAVSREVLEDDNPVLLFYYVNTERLKK</sequence>
<gene>
    <name evidence="1" type="ORF">DWW57_02055</name>
</gene>
<dbReference type="Proteomes" id="UP000284243">
    <property type="component" value="Unassembled WGS sequence"/>
</dbReference>
<dbReference type="PROSITE" id="PS51257">
    <property type="entry name" value="PROKAR_LIPOPROTEIN"/>
    <property type="match status" value="1"/>
</dbReference>
<dbReference type="EMBL" id="QRYC01000002">
    <property type="protein sequence ID" value="RGU58520.1"/>
    <property type="molecule type" value="Genomic_DNA"/>
</dbReference>
<proteinExistence type="predicted"/>
<protein>
    <submittedName>
        <fullName evidence="1">6-bladed beta-propeller</fullName>
    </submittedName>
</protein>
<comment type="caution">
    <text evidence="1">The sequence shown here is derived from an EMBL/GenBank/DDBJ whole genome shotgun (WGS) entry which is preliminary data.</text>
</comment>
<dbReference type="RefSeq" id="WP_087394014.1">
    <property type="nucleotide sequence ID" value="NZ_CABJFF010000004.1"/>
</dbReference>
<name>A0A412TXZ0_9BACT</name>
<reference evidence="1 2" key="1">
    <citation type="submission" date="2018-08" db="EMBL/GenBank/DDBJ databases">
        <title>A genome reference for cultivated species of the human gut microbiota.</title>
        <authorList>
            <person name="Zou Y."/>
            <person name="Xue W."/>
            <person name="Luo G."/>
        </authorList>
    </citation>
    <scope>NUCLEOTIDE SEQUENCE [LARGE SCALE GENOMIC DNA]</scope>
    <source>
        <strain evidence="1 2">AF16-14</strain>
    </source>
</reference>
<evidence type="ECO:0000313" key="1">
    <source>
        <dbReference type="EMBL" id="RGU58520.1"/>
    </source>
</evidence>